<name>A0A4D6H6B5_9EURY</name>
<dbReference type="Proteomes" id="UP000296733">
    <property type="component" value="Plasmid unnamed2"/>
</dbReference>
<keyword evidence="1 2" id="KW-0808">Transferase</keyword>
<dbReference type="PANTHER" id="PTHR48207">
    <property type="entry name" value="SUCCINATE--HYDROXYMETHYLGLUTARATE COA-TRANSFERASE"/>
    <property type="match status" value="1"/>
</dbReference>
<dbReference type="InterPro" id="IPR023606">
    <property type="entry name" value="CoA-Trfase_III_dom_1_sf"/>
</dbReference>
<reference evidence="2 3" key="1">
    <citation type="journal article" date="2019" name="Nat. Commun.">
        <title>A new type of DNA phosphorothioation-based antiviral system in archaea.</title>
        <authorList>
            <person name="Xiong L."/>
            <person name="Liu S."/>
            <person name="Chen S."/>
            <person name="Xiao Y."/>
            <person name="Zhu B."/>
            <person name="Gao Y."/>
            <person name="Zhang Y."/>
            <person name="Chen B."/>
            <person name="Luo J."/>
            <person name="Deng Z."/>
            <person name="Chen X."/>
            <person name="Wang L."/>
            <person name="Chen S."/>
        </authorList>
    </citation>
    <scope>NUCLEOTIDE SEQUENCE [LARGE SCALE GENOMIC DNA]</scope>
    <source>
        <strain evidence="2 3">CGMCC 1.10331</strain>
        <plasmid evidence="2 3">unnamed2</plasmid>
    </source>
</reference>
<dbReference type="EMBL" id="CP031313">
    <property type="protein sequence ID" value="QCC49373.1"/>
    <property type="molecule type" value="Genomic_DNA"/>
</dbReference>
<dbReference type="InterPro" id="IPR003673">
    <property type="entry name" value="CoA-Trfase_fam_III"/>
</dbReference>
<dbReference type="InterPro" id="IPR044855">
    <property type="entry name" value="CoA-Trfase_III_dom3_sf"/>
</dbReference>
<dbReference type="KEGG" id="hlm:DV707_16635"/>
<dbReference type="Gene3D" id="3.40.50.10540">
    <property type="entry name" value="Crotonobetainyl-coa:carnitine coa-transferase, domain 1"/>
    <property type="match status" value="1"/>
</dbReference>
<dbReference type="Gene3D" id="3.30.1540.10">
    <property type="entry name" value="formyl-coa transferase, domain 3"/>
    <property type="match status" value="1"/>
</dbReference>
<sequence length="406" mass="44920">MGTYAVTIWRLSMQQILDDIVIADFTQLMQGGWAAQKLGDMGADVIKIEPPHGEPERQVAFAGEFFDGVAPGFLAKDRNKRSVALDLKSDEGRQAALDIIAEADVLMENFRPDVMERLELSYEDVREVNEDIIYVSASAYGSSGPYVERPGQDLLYQAMTGLTALTGRADDPPTPGGTVFVDEHSATLIAYYTVSALFHRERTGEGQKLEASLLDSAVDFMCQEITFALNSENEPKRGEKMHGHHMLNPPYGIYETADSYLALGYSPLPLVAETLDLEDELDTYESQAELYEYRDQIHDVIEAETRQWQIDELVDHLSAADIQAVEVAKPGEVADDPQIQHNEMIIEVEHPNGGTFQTTGFPVDMSETEEAVTQRPPELGEHTAEVLAELGYDDDKIAAITGVNDT</sequence>
<evidence type="ECO:0000256" key="1">
    <source>
        <dbReference type="ARBA" id="ARBA00022679"/>
    </source>
</evidence>
<protein>
    <submittedName>
        <fullName evidence="2">CoA transferase</fullName>
    </submittedName>
</protein>
<dbReference type="InterPro" id="IPR050483">
    <property type="entry name" value="CoA-transferase_III_domain"/>
</dbReference>
<proteinExistence type="predicted"/>
<dbReference type="SUPFAM" id="SSF89796">
    <property type="entry name" value="CoA-transferase family III (CaiB/BaiF)"/>
    <property type="match status" value="1"/>
</dbReference>
<dbReference type="AlphaFoldDB" id="A0A4D6H6B5"/>
<gene>
    <name evidence="2" type="ORF">DV707_16635</name>
</gene>
<dbReference type="PANTHER" id="PTHR48207:SF4">
    <property type="entry name" value="BLL6097 PROTEIN"/>
    <property type="match status" value="1"/>
</dbReference>
<evidence type="ECO:0000313" key="3">
    <source>
        <dbReference type="Proteomes" id="UP000296733"/>
    </source>
</evidence>
<geneLocation type="plasmid" evidence="2">
    <name>unnamed2</name>
</geneLocation>
<accession>A0A4D6H6B5</accession>
<keyword evidence="2" id="KW-0614">Plasmid</keyword>
<evidence type="ECO:0000313" key="2">
    <source>
        <dbReference type="EMBL" id="QCC49373.1"/>
    </source>
</evidence>
<dbReference type="Pfam" id="PF02515">
    <property type="entry name" value="CoA_transf_3"/>
    <property type="match status" value="1"/>
</dbReference>
<dbReference type="GO" id="GO:0008410">
    <property type="term" value="F:CoA-transferase activity"/>
    <property type="evidence" value="ECO:0007669"/>
    <property type="project" value="TreeGrafter"/>
</dbReference>
<organism evidence="2 3">
    <name type="scientific">Halobellus limi</name>
    <dbReference type="NCBI Taxonomy" id="699433"/>
    <lineage>
        <taxon>Archaea</taxon>
        <taxon>Methanobacteriati</taxon>
        <taxon>Methanobacteriota</taxon>
        <taxon>Stenosarchaea group</taxon>
        <taxon>Halobacteria</taxon>
        <taxon>Halobacteriales</taxon>
        <taxon>Haloferacaceae</taxon>
        <taxon>Halobellus</taxon>
    </lineage>
</organism>